<dbReference type="PANTHER" id="PTHR33570">
    <property type="entry name" value="4-CARBOXYMUCONOLACTONE DECARBOXYLASE FAMILY PROTEIN"/>
    <property type="match status" value="1"/>
</dbReference>
<keyword evidence="3" id="KW-0575">Peroxidase</keyword>
<comment type="caution">
    <text evidence="3">The sequence shown here is derived from an EMBL/GenBank/DDBJ whole genome shotgun (WGS) entry which is preliminary data.</text>
</comment>
<dbReference type="Gene3D" id="1.20.1290.10">
    <property type="entry name" value="AhpD-like"/>
    <property type="match status" value="1"/>
</dbReference>
<name>A0A495E8J5_9FLAO</name>
<feature type="domain" description="Carboxymuconolactone decarboxylase-like" evidence="2">
    <location>
        <begin position="55"/>
        <end position="135"/>
    </location>
</feature>
<dbReference type="RefSeq" id="WP_121066702.1">
    <property type="nucleotide sequence ID" value="NZ_RBIQ01000008.1"/>
</dbReference>
<dbReference type="SUPFAM" id="SSF63825">
    <property type="entry name" value="YWTD domain"/>
    <property type="match status" value="1"/>
</dbReference>
<evidence type="ECO:0000256" key="1">
    <source>
        <dbReference type="SAM" id="SignalP"/>
    </source>
</evidence>
<protein>
    <submittedName>
        <fullName evidence="3">Alkylhydroperoxidase/carboxymuconolactone decarboxylase family protein YurZ</fullName>
    </submittedName>
</protein>
<keyword evidence="1" id="KW-0732">Signal</keyword>
<feature type="chain" id="PRO_5019766522" evidence="1">
    <location>
        <begin position="20"/>
        <end position="523"/>
    </location>
</feature>
<keyword evidence="4" id="KW-1185">Reference proteome</keyword>
<dbReference type="GO" id="GO:0051920">
    <property type="term" value="F:peroxiredoxin activity"/>
    <property type="evidence" value="ECO:0007669"/>
    <property type="project" value="InterPro"/>
</dbReference>
<organism evidence="3 4">
    <name type="scientific">Maribacter vaceletii</name>
    <dbReference type="NCBI Taxonomy" id="1206816"/>
    <lineage>
        <taxon>Bacteria</taxon>
        <taxon>Pseudomonadati</taxon>
        <taxon>Bacteroidota</taxon>
        <taxon>Flavobacteriia</taxon>
        <taxon>Flavobacteriales</taxon>
        <taxon>Flavobacteriaceae</taxon>
        <taxon>Maribacter</taxon>
    </lineage>
</organism>
<dbReference type="InterPro" id="IPR011042">
    <property type="entry name" value="6-blade_b-propeller_TolB-like"/>
</dbReference>
<proteinExistence type="predicted"/>
<evidence type="ECO:0000313" key="4">
    <source>
        <dbReference type="Proteomes" id="UP000269412"/>
    </source>
</evidence>
<dbReference type="InterPro" id="IPR003779">
    <property type="entry name" value="CMD-like"/>
</dbReference>
<dbReference type="Gene3D" id="2.120.10.30">
    <property type="entry name" value="TolB, C-terminal domain"/>
    <property type="match status" value="1"/>
</dbReference>
<feature type="signal peptide" evidence="1">
    <location>
        <begin position="1"/>
        <end position="19"/>
    </location>
</feature>
<reference evidence="3 4" key="1">
    <citation type="submission" date="2018-10" db="EMBL/GenBank/DDBJ databases">
        <title>Genomic Encyclopedia of Archaeal and Bacterial Type Strains, Phase II (KMG-II): from individual species to whole genera.</title>
        <authorList>
            <person name="Goeker M."/>
        </authorList>
    </citation>
    <scope>NUCLEOTIDE SEQUENCE [LARGE SCALE GENOMIC DNA]</scope>
    <source>
        <strain evidence="3 4">DSM 25230</strain>
    </source>
</reference>
<dbReference type="SUPFAM" id="SSF69118">
    <property type="entry name" value="AhpD-like"/>
    <property type="match status" value="1"/>
</dbReference>
<dbReference type="InterPro" id="IPR052512">
    <property type="entry name" value="4CMD/NDH-1_regulator"/>
</dbReference>
<dbReference type="OrthoDB" id="9780932at2"/>
<evidence type="ECO:0000259" key="2">
    <source>
        <dbReference type="Pfam" id="PF02627"/>
    </source>
</evidence>
<dbReference type="InterPro" id="IPR029032">
    <property type="entry name" value="AhpD-like"/>
</dbReference>
<dbReference type="EMBL" id="RBIQ01000008">
    <property type="protein sequence ID" value="RKR13126.1"/>
    <property type="molecule type" value="Genomic_DNA"/>
</dbReference>
<dbReference type="Proteomes" id="UP000269412">
    <property type="component" value="Unassembled WGS sequence"/>
</dbReference>
<gene>
    <name evidence="3" type="ORF">CLV91_1841</name>
</gene>
<dbReference type="Pfam" id="PF02627">
    <property type="entry name" value="CMD"/>
    <property type="match status" value="1"/>
</dbReference>
<dbReference type="AlphaFoldDB" id="A0A495E8J5"/>
<keyword evidence="3" id="KW-0560">Oxidoreductase</keyword>
<dbReference type="PANTHER" id="PTHR33570:SF10">
    <property type="entry name" value="GAMMA-CARBOXYMUCONOLACTONE DECARBOXYLASE"/>
    <property type="match status" value="1"/>
</dbReference>
<accession>A0A495E8J5</accession>
<evidence type="ECO:0000313" key="3">
    <source>
        <dbReference type="EMBL" id="RKR13126.1"/>
    </source>
</evidence>
<sequence>MKKYIILVLALSFSFAGIAQNTKEDNYKIGVKIVNEVNGEGAAKGLEAAFKSVSPDMADYIIRYGFGEIYNRKGIDFKTKELLIIASLTTQANAKSQLKSHIKAALNLGATPNEISETMILLSLYTGFPAANNGIFTLKEVLEETNYTASNYINTTQQLVKNWELDGFSMPESIVASPTENWLYVSNVNQNSKGYISRISKDGKVDNYKWVTGLNSPAGLALYQDKLYVGDGKELHIINVKKGKVVNSITSPDVVSLNDVVVSKNGQVFISDIASGKIFTLVNNKLEIWFQSPEIKHPNGLYIQNEDLVIANFGEELTLEISPDKFGSLYKVNLKDKTITRFKSSCQLGALDGLTAVNDGFLVTGGTVSDLFFINENTRQLIGNFPKGLADITIENNVLFTPVLFSNSIASYTLPSTISEAIPVDENWKRINTKEEYLKLAADNFYGDKDGQSVATHDGQIFGVFGGKVLTGTWDWKNNFFTRTSKIGDIDLGYDELVIEVTDTKMRLTLKQGKGITVVYNKK</sequence>